<accession>A0ABV2WDM4</accession>
<feature type="region of interest" description="Disordered" evidence="1">
    <location>
        <begin position="1"/>
        <end position="24"/>
    </location>
</feature>
<feature type="region of interest" description="Disordered" evidence="1">
    <location>
        <begin position="40"/>
        <end position="64"/>
    </location>
</feature>
<dbReference type="Proteomes" id="UP001550378">
    <property type="component" value="Unassembled WGS sequence"/>
</dbReference>
<protein>
    <submittedName>
        <fullName evidence="2">Uncharacterized protein</fullName>
    </submittedName>
</protein>
<dbReference type="RefSeq" id="WP_359655512.1">
    <property type="nucleotide sequence ID" value="NZ_JBEXZP010000087.1"/>
</dbReference>
<proteinExistence type="predicted"/>
<evidence type="ECO:0000313" key="2">
    <source>
        <dbReference type="EMBL" id="MEU0711454.1"/>
    </source>
</evidence>
<sequence>MHAHDQTPAVPDVGNGHDATTTERGSFAVARCVCGWAGPARRSRDRARLDAAGHMAAPPGGRGA</sequence>
<comment type="caution">
    <text evidence="2">The sequence shown here is derived from an EMBL/GenBank/DDBJ whole genome shotgun (WGS) entry which is preliminary data.</text>
</comment>
<name>A0ABV2WDM4_9ACTN</name>
<organism evidence="2 3">
    <name type="scientific">Streptomyces lavendulocolor</name>
    <dbReference type="NCBI Taxonomy" id="67316"/>
    <lineage>
        <taxon>Bacteria</taxon>
        <taxon>Bacillati</taxon>
        <taxon>Actinomycetota</taxon>
        <taxon>Actinomycetes</taxon>
        <taxon>Kitasatosporales</taxon>
        <taxon>Streptomycetaceae</taxon>
        <taxon>Streptomyces</taxon>
    </lineage>
</organism>
<dbReference type="EMBL" id="JBEXZR010000036">
    <property type="protein sequence ID" value="MEU0711454.1"/>
    <property type="molecule type" value="Genomic_DNA"/>
</dbReference>
<reference evidence="2 3" key="1">
    <citation type="submission" date="2024-06" db="EMBL/GenBank/DDBJ databases">
        <title>The Natural Products Discovery Center: Release of the First 8490 Sequenced Strains for Exploring Actinobacteria Biosynthetic Diversity.</title>
        <authorList>
            <person name="Kalkreuter E."/>
            <person name="Kautsar S.A."/>
            <person name="Yang D."/>
            <person name="Bader C.D."/>
            <person name="Teijaro C.N."/>
            <person name="Fluegel L."/>
            <person name="Davis C.M."/>
            <person name="Simpson J.R."/>
            <person name="Lauterbach L."/>
            <person name="Steele A.D."/>
            <person name="Gui C."/>
            <person name="Meng S."/>
            <person name="Li G."/>
            <person name="Viehrig K."/>
            <person name="Ye F."/>
            <person name="Su P."/>
            <person name="Kiefer A.F."/>
            <person name="Nichols A."/>
            <person name="Cepeda A.J."/>
            <person name="Yan W."/>
            <person name="Fan B."/>
            <person name="Jiang Y."/>
            <person name="Adhikari A."/>
            <person name="Zheng C.-J."/>
            <person name="Schuster L."/>
            <person name="Cowan T.M."/>
            <person name="Smanski M.J."/>
            <person name="Chevrette M.G."/>
            <person name="De Carvalho L.P.S."/>
            <person name="Shen B."/>
        </authorList>
    </citation>
    <scope>NUCLEOTIDE SEQUENCE [LARGE SCALE GENOMIC DNA]</scope>
    <source>
        <strain evidence="2 3">NPDC006337</strain>
    </source>
</reference>
<evidence type="ECO:0000256" key="1">
    <source>
        <dbReference type="SAM" id="MobiDB-lite"/>
    </source>
</evidence>
<keyword evidence="3" id="KW-1185">Reference proteome</keyword>
<evidence type="ECO:0000313" key="3">
    <source>
        <dbReference type="Proteomes" id="UP001550378"/>
    </source>
</evidence>
<gene>
    <name evidence="2" type="ORF">ABZ508_29255</name>
</gene>